<dbReference type="InterPro" id="IPR016130">
    <property type="entry name" value="Tyr_Pase_AS"/>
</dbReference>
<reference evidence="2" key="1">
    <citation type="submission" date="2022-10" db="EMBL/GenBank/DDBJ databases">
        <title>The complete genomes of actinobacterial strains from the NBC collection.</title>
        <authorList>
            <person name="Joergensen T.S."/>
            <person name="Alvarez Arevalo M."/>
            <person name="Sterndorff E.B."/>
            <person name="Faurdal D."/>
            <person name="Vuksanovic O."/>
            <person name="Mourched A.-S."/>
            <person name="Charusanti P."/>
            <person name="Shaw S."/>
            <person name="Blin K."/>
            <person name="Weber T."/>
        </authorList>
    </citation>
    <scope>NUCLEOTIDE SEQUENCE</scope>
    <source>
        <strain evidence="2">NBC_01482</strain>
    </source>
</reference>
<dbReference type="InterPro" id="IPR029021">
    <property type="entry name" value="Prot-tyrosine_phosphatase-like"/>
</dbReference>
<keyword evidence="3" id="KW-1185">Reference proteome</keyword>
<dbReference type="InterPro" id="IPR026893">
    <property type="entry name" value="Tyr/Ser_Pase_IphP-type"/>
</dbReference>
<name>A0ABZ1Z3Q6_9NOCA</name>
<dbReference type="SUPFAM" id="SSF52799">
    <property type="entry name" value="(Phosphotyrosine protein) phosphatases II"/>
    <property type="match status" value="1"/>
</dbReference>
<evidence type="ECO:0000313" key="2">
    <source>
        <dbReference type="EMBL" id="WUV48695.1"/>
    </source>
</evidence>
<dbReference type="InterPro" id="IPR000387">
    <property type="entry name" value="Tyr_Pase_dom"/>
</dbReference>
<protein>
    <submittedName>
        <fullName evidence="2">Tyrosine-protein phosphatase</fullName>
    </submittedName>
</protein>
<dbReference type="Gene3D" id="3.90.190.10">
    <property type="entry name" value="Protein tyrosine phosphatase superfamily"/>
    <property type="match status" value="1"/>
</dbReference>
<feature type="domain" description="Tyrosine specific protein phosphatases" evidence="1">
    <location>
        <begin position="126"/>
        <end position="186"/>
    </location>
</feature>
<proteinExistence type="predicted"/>
<dbReference type="Proteomes" id="UP001432062">
    <property type="component" value="Chromosome"/>
</dbReference>
<dbReference type="PROSITE" id="PS50056">
    <property type="entry name" value="TYR_PHOSPHATASE_2"/>
    <property type="match status" value="1"/>
</dbReference>
<evidence type="ECO:0000259" key="1">
    <source>
        <dbReference type="PROSITE" id="PS50056"/>
    </source>
</evidence>
<sequence>MTLSPSADQFYLTGTFNFRDLGGLRTVDGARIRPGVLLRSAQLSGLDLPGHAILRELGVTDVFDLRGPREIEHIGHDNLPEGVRLNVTPFDSRMAEAPPHDAQTDAAFPHMLEVYRDFPARPEANTAIIAIAETIAHGDGAVLVHCAAGKDRTGWAIATLLRAVAVGEADVRADFMASNDAVPALRAMMAPKLTAGAELSIDILGVREDYLRIATDTVHDSHGDFETYLTAIGFTADLRARLRDRMLV</sequence>
<evidence type="ECO:0000313" key="3">
    <source>
        <dbReference type="Proteomes" id="UP001432062"/>
    </source>
</evidence>
<organism evidence="2 3">
    <name type="scientific">Nocardia vinacea</name>
    <dbReference type="NCBI Taxonomy" id="96468"/>
    <lineage>
        <taxon>Bacteria</taxon>
        <taxon>Bacillati</taxon>
        <taxon>Actinomycetota</taxon>
        <taxon>Actinomycetes</taxon>
        <taxon>Mycobacteriales</taxon>
        <taxon>Nocardiaceae</taxon>
        <taxon>Nocardia</taxon>
    </lineage>
</organism>
<accession>A0ABZ1Z3Q6</accession>
<dbReference type="Pfam" id="PF13350">
    <property type="entry name" value="Y_phosphatase3"/>
    <property type="match status" value="1"/>
</dbReference>
<dbReference type="PROSITE" id="PS00383">
    <property type="entry name" value="TYR_PHOSPHATASE_1"/>
    <property type="match status" value="1"/>
</dbReference>
<dbReference type="EMBL" id="CP109441">
    <property type="protein sequence ID" value="WUV48695.1"/>
    <property type="molecule type" value="Genomic_DNA"/>
</dbReference>
<gene>
    <name evidence="2" type="ORF">OG563_11165</name>
</gene>
<dbReference type="RefSeq" id="WP_327093502.1">
    <property type="nucleotide sequence ID" value="NZ_CP109149.1"/>
</dbReference>